<evidence type="ECO:0000256" key="1">
    <source>
        <dbReference type="ARBA" id="ARBA00004123"/>
    </source>
</evidence>
<comment type="similarity">
    <text evidence="2">Belongs to the RIX1/PELP1 family.</text>
</comment>
<dbReference type="Pfam" id="PF08167">
    <property type="entry name" value="RIX1"/>
    <property type="match status" value="1"/>
</dbReference>
<dbReference type="InterPro" id="IPR012583">
    <property type="entry name" value="RIX1_N"/>
</dbReference>
<accession>A0AA97P571</accession>
<dbReference type="AlphaFoldDB" id="A0AA97P571"/>
<evidence type="ECO:0000313" key="7">
    <source>
        <dbReference type="EMBL" id="ELQ42175.1"/>
    </source>
</evidence>
<evidence type="ECO:0000256" key="2">
    <source>
        <dbReference type="ARBA" id="ARBA00010511"/>
    </source>
</evidence>
<protein>
    <recommendedName>
        <fullName evidence="3">Pre-rRNA-processing protein RIX1</fullName>
    </recommendedName>
</protein>
<dbReference type="PANTHER" id="PTHR34105">
    <property type="entry name" value="PROLINE-, GLUTAMIC ACID- AND LEUCINE-RICH PROTEIN 1"/>
    <property type="match status" value="1"/>
</dbReference>
<feature type="domain" description="Pre-rRNA-processing protein RIX1 N-terminal" evidence="6">
    <location>
        <begin position="6"/>
        <end position="215"/>
    </location>
</feature>
<dbReference type="GO" id="GO:0006364">
    <property type="term" value="P:rRNA processing"/>
    <property type="evidence" value="ECO:0007669"/>
    <property type="project" value="TreeGrafter"/>
</dbReference>
<organism evidence="7">
    <name type="scientific">Pyricularia oryzae (strain Y34)</name>
    <name type="common">Rice blast fungus</name>
    <name type="synonym">Magnaporthe oryzae</name>
    <dbReference type="NCBI Taxonomy" id="1143189"/>
    <lineage>
        <taxon>Eukaryota</taxon>
        <taxon>Fungi</taxon>
        <taxon>Dikarya</taxon>
        <taxon>Ascomycota</taxon>
        <taxon>Pezizomycotina</taxon>
        <taxon>Sordariomycetes</taxon>
        <taxon>Sordariomycetidae</taxon>
        <taxon>Magnaporthales</taxon>
        <taxon>Pyriculariaceae</taxon>
        <taxon>Pyricularia</taxon>
    </lineage>
</organism>
<evidence type="ECO:0000256" key="5">
    <source>
        <dbReference type="SAM" id="MobiDB-lite"/>
    </source>
</evidence>
<evidence type="ECO:0000259" key="6">
    <source>
        <dbReference type="Pfam" id="PF08167"/>
    </source>
</evidence>
<dbReference type="InterPro" id="IPR016024">
    <property type="entry name" value="ARM-type_fold"/>
</dbReference>
<proteinExistence type="inferred from homology"/>
<name>A0AA97P571_PYRO3</name>
<feature type="compositionally biased region" description="Polar residues" evidence="5">
    <location>
        <begin position="512"/>
        <end position="523"/>
    </location>
</feature>
<evidence type="ECO:0000256" key="3">
    <source>
        <dbReference type="ARBA" id="ARBA00021502"/>
    </source>
</evidence>
<gene>
    <name evidence="7" type="ORF">OOU_Y34scaffold00228g66</name>
</gene>
<dbReference type="Proteomes" id="UP000011086">
    <property type="component" value="Unassembled WGS sequence"/>
</dbReference>
<feature type="compositionally biased region" description="Polar residues" evidence="5">
    <location>
        <begin position="475"/>
        <end position="488"/>
    </location>
</feature>
<dbReference type="SUPFAM" id="SSF48371">
    <property type="entry name" value="ARM repeat"/>
    <property type="match status" value="1"/>
</dbReference>
<sequence length="771" mass="83786">MAANSDLRVVCRKLKSTLADDLLNVCPSLVQHVIHSGRALTAPVEQKPKDGGSETAMLVHKLKTHITTLLNGKTPASRFAGMALVKSVVDAGGWECLRAAEPWVRGLLSMLQKPDPVSAKELCVVTLVRIYTILHEYPTLVREIATPTIPNFANACLQILKSSASSKTPKAPLDFVETIISAFGALVPLYPTTLRPFNSQIKSVIRLYLAPTSSDPVVVPSSLQQASRRLAILLHNTAPKNTHPEEWANLLAAWIKDSHATADQVFRAVNESWEPSTGRASHSISTDGEPEGGGKLAEELPAWWGLSCGAQRLLGLFASVSEAIRTSTKSTVVLPIAALTDLTSRVLLVNAPTPGSHERDLGTQLNPGIGREERDELWSVLPLLHVAALQLQLLLVRRLGRGSIPLSSSILDQAVRAHALNPKLSATRQVTFTLIREILLICGPTLPKISVDTLGPVIQSCCHDLLAAAGFAPEQKSTGETRQSNGTKTGAGKGSVQANADLFLPNKDKDSTGTQQRKQSTTDEPLLSAARALLEAALSQLPQHHLKKADRALLDRTAILSGDKAAMLAGVLHPYIDRSGRLFANTYPFLARQHPHDAGVELLRSNLRTKPHHFGSVLAAGRELQGGGEESGEEDEDEAAPARASAVMAVHDEDDLAVQNQVQTEASAAQPVGFAQHLRSIEMEVDIPAVDEDKSNTAPFVPLVLKRKSVEVESETPPRGRTRARGPRPWCRYRRRSKHPAGMRATVMTRVFSWKWHLMRTMMKMNDRYAI</sequence>
<evidence type="ECO:0000256" key="4">
    <source>
        <dbReference type="ARBA" id="ARBA00023242"/>
    </source>
</evidence>
<reference evidence="7" key="1">
    <citation type="journal article" date="2012" name="PLoS Genet.">
        <title>Comparative analysis of the genomes of two field isolates of the rice blast fungus Magnaporthe oryzae.</title>
        <authorList>
            <person name="Xue M."/>
            <person name="Yang J."/>
            <person name="Li Z."/>
            <person name="Hu S."/>
            <person name="Yao N."/>
            <person name="Dean R.A."/>
            <person name="Zhao W."/>
            <person name="Shen M."/>
            <person name="Zhang H."/>
            <person name="Li C."/>
            <person name="Liu L."/>
            <person name="Cao L."/>
            <person name="Xu X."/>
            <person name="Xing Y."/>
            <person name="Hsiang T."/>
            <person name="Zhang Z."/>
            <person name="Xu J.R."/>
            <person name="Peng Y.L."/>
        </authorList>
    </citation>
    <scope>NUCLEOTIDE SEQUENCE</scope>
    <source>
        <strain evidence="7">Y34</strain>
    </source>
</reference>
<keyword evidence="4" id="KW-0539">Nucleus</keyword>
<dbReference type="EMBL" id="JH793341">
    <property type="protein sequence ID" value="ELQ42175.1"/>
    <property type="molecule type" value="Genomic_DNA"/>
</dbReference>
<feature type="region of interest" description="Disordered" evidence="5">
    <location>
        <begin position="473"/>
        <end position="523"/>
    </location>
</feature>
<comment type="subcellular location">
    <subcellularLocation>
        <location evidence="1">Nucleus</location>
    </subcellularLocation>
</comment>
<dbReference type="PANTHER" id="PTHR34105:SF1">
    <property type="entry name" value="PROLINE-, GLUTAMIC ACID- AND LEUCINE-RICH PROTEIN 1"/>
    <property type="match status" value="1"/>
</dbReference>
<dbReference type="GO" id="GO:0005634">
    <property type="term" value="C:nucleus"/>
    <property type="evidence" value="ECO:0007669"/>
    <property type="project" value="UniProtKB-SubCell"/>
</dbReference>